<dbReference type="Proteomes" id="UP001153618">
    <property type="component" value="Unassembled WGS sequence"/>
</dbReference>
<sequence>MRLFLSAGTVRRVRIILLRATHIPFVAVIWIYESKWRNLKRQTTQRPPTSVRGRGGIFANEPSAGRQDPHHPFVVETNLGKERSVDQQAAREPEGEVGQVQLADLIDTVERLRAQVEALAGNENLPDSAPHYDRSL</sequence>
<dbReference type="EMBL" id="CAJVOS010000006">
    <property type="protein sequence ID" value="CAG7936211.1"/>
    <property type="molecule type" value="Genomic_DNA"/>
</dbReference>
<dbReference type="AlphaFoldDB" id="A0A9W4H905"/>
<keyword evidence="2" id="KW-1133">Transmembrane helix</keyword>
<reference evidence="3" key="1">
    <citation type="submission" date="2021-07" db="EMBL/GenBank/DDBJ databases">
        <authorList>
            <person name="Branca A.L. A."/>
        </authorList>
    </citation>
    <scope>NUCLEOTIDE SEQUENCE</scope>
</reference>
<evidence type="ECO:0000313" key="4">
    <source>
        <dbReference type="Proteomes" id="UP001153618"/>
    </source>
</evidence>
<comment type="caution">
    <text evidence="3">The sequence shown here is derived from an EMBL/GenBank/DDBJ whole genome shotgun (WGS) entry which is preliminary data.</text>
</comment>
<gene>
    <name evidence="3" type="ORF">POLS_LOCUS17</name>
</gene>
<feature type="transmembrane region" description="Helical" evidence="2">
    <location>
        <begin position="12"/>
        <end position="32"/>
    </location>
</feature>
<evidence type="ECO:0000313" key="3">
    <source>
        <dbReference type="EMBL" id="CAG7936211.1"/>
    </source>
</evidence>
<organism evidence="3 4">
    <name type="scientific">Penicillium olsonii</name>
    <dbReference type="NCBI Taxonomy" id="99116"/>
    <lineage>
        <taxon>Eukaryota</taxon>
        <taxon>Fungi</taxon>
        <taxon>Dikarya</taxon>
        <taxon>Ascomycota</taxon>
        <taxon>Pezizomycotina</taxon>
        <taxon>Eurotiomycetes</taxon>
        <taxon>Eurotiomycetidae</taxon>
        <taxon>Eurotiales</taxon>
        <taxon>Aspergillaceae</taxon>
        <taxon>Penicillium</taxon>
    </lineage>
</organism>
<name>A0A9W4H905_PENOL</name>
<keyword evidence="2" id="KW-0812">Transmembrane</keyword>
<protein>
    <submittedName>
        <fullName evidence="3">Uncharacterized protein</fullName>
    </submittedName>
</protein>
<accession>A0A9W4H905</accession>
<evidence type="ECO:0000256" key="1">
    <source>
        <dbReference type="SAM" id="MobiDB-lite"/>
    </source>
</evidence>
<proteinExistence type="predicted"/>
<feature type="region of interest" description="Disordered" evidence="1">
    <location>
        <begin position="41"/>
        <end position="72"/>
    </location>
</feature>
<keyword evidence="4" id="KW-1185">Reference proteome</keyword>
<evidence type="ECO:0000256" key="2">
    <source>
        <dbReference type="SAM" id="Phobius"/>
    </source>
</evidence>
<dbReference type="OrthoDB" id="4486239at2759"/>
<keyword evidence="2" id="KW-0472">Membrane</keyword>